<dbReference type="RefSeq" id="WP_185720314.1">
    <property type="nucleotide sequence ID" value="NZ_BAAAWI010000001.1"/>
</dbReference>
<name>A0A7G7ML26_9PSEU</name>
<feature type="domain" description="DUF6194" evidence="2">
    <location>
        <begin position="1"/>
        <end position="136"/>
    </location>
</feature>
<feature type="region of interest" description="Disordered" evidence="1">
    <location>
        <begin position="134"/>
        <end position="163"/>
    </location>
</feature>
<sequence length="163" mass="17946">MDVTEIRRHIVDTLPGTDVLEAAGDLFFVHDPDRDLPDARRIPWATIVTSNAYDDGSDLDRPGVFRLNVGLTKDEFARRFPAGGEHDPTALDVLLPHPTYGDRYWACVLNPDTTWPEVRDLLARGHARAVRRHAAAAARREASRGATGRVPEVEGGTRPTTSG</sequence>
<evidence type="ECO:0000259" key="2">
    <source>
        <dbReference type="Pfam" id="PF19694"/>
    </source>
</evidence>
<organism evidence="3 4">
    <name type="scientific">Pseudonocardia petroleophila</name>
    <dbReference type="NCBI Taxonomy" id="37331"/>
    <lineage>
        <taxon>Bacteria</taxon>
        <taxon>Bacillati</taxon>
        <taxon>Actinomycetota</taxon>
        <taxon>Actinomycetes</taxon>
        <taxon>Pseudonocardiales</taxon>
        <taxon>Pseudonocardiaceae</taxon>
        <taxon>Pseudonocardia</taxon>
    </lineage>
</organism>
<dbReference type="KEGG" id="ppel:H6H00_05820"/>
<dbReference type="AlphaFoldDB" id="A0A7G7ML26"/>
<dbReference type="EMBL" id="CP060131">
    <property type="protein sequence ID" value="QNG53487.1"/>
    <property type="molecule type" value="Genomic_DNA"/>
</dbReference>
<dbReference type="Proteomes" id="UP000515728">
    <property type="component" value="Chromosome"/>
</dbReference>
<evidence type="ECO:0000256" key="1">
    <source>
        <dbReference type="SAM" id="MobiDB-lite"/>
    </source>
</evidence>
<proteinExistence type="predicted"/>
<dbReference type="InterPro" id="IPR045676">
    <property type="entry name" value="DUF6194"/>
</dbReference>
<gene>
    <name evidence="3" type="ORF">H6H00_05820</name>
</gene>
<accession>A0A7G7ML26</accession>
<evidence type="ECO:0000313" key="4">
    <source>
        <dbReference type="Proteomes" id="UP000515728"/>
    </source>
</evidence>
<dbReference type="Pfam" id="PF19694">
    <property type="entry name" value="DUF6194"/>
    <property type="match status" value="1"/>
</dbReference>
<evidence type="ECO:0000313" key="3">
    <source>
        <dbReference type="EMBL" id="QNG53487.1"/>
    </source>
</evidence>
<keyword evidence="4" id="KW-1185">Reference proteome</keyword>
<protein>
    <recommendedName>
        <fullName evidence="2">DUF6194 domain-containing protein</fullName>
    </recommendedName>
</protein>
<reference evidence="3 4" key="1">
    <citation type="submission" date="2020-08" db="EMBL/GenBank/DDBJ databases">
        <authorList>
            <person name="Mo P."/>
        </authorList>
    </citation>
    <scope>NUCLEOTIDE SEQUENCE [LARGE SCALE GENOMIC DNA]</scope>
    <source>
        <strain evidence="3 4">CGMCC 4.1532</strain>
    </source>
</reference>